<dbReference type="PANTHER" id="PTHR30272">
    <property type="entry name" value="3-HYDROXYACYL-[ACYL-CARRIER-PROTEIN] DEHYDRATASE"/>
    <property type="match status" value="1"/>
</dbReference>
<dbReference type="InterPro" id="IPR013114">
    <property type="entry name" value="FabA_FabZ"/>
</dbReference>
<keyword evidence="1 2" id="KW-0456">Lyase</keyword>
<sequence length="147" mass="15657">MTQAQLDDLLTQLPHGDGFRFVDRITELDAGKSGSGVWSVDGTESFFAGHFPGNPIVPGVLLGEALAQMAGLVALTHADAEQHAGGQLAQIDLRLKRPVVPPAEIELHATLVRNVRILTHFDVIARCDSKLVAKGSLTIATVMKDAL</sequence>
<dbReference type="EMBL" id="JACHGY010000001">
    <property type="protein sequence ID" value="MBB6430178.1"/>
    <property type="molecule type" value="Genomic_DNA"/>
</dbReference>
<dbReference type="InterPro" id="IPR029069">
    <property type="entry name" value="HotDog_dom_sf"/>
</dbReference>
<comment type="caution">
    <text evidence="2">The sequence shown here is derived from an EMBL/GenBank/DDBJ whole genome shotgun (WGS) entry which is preliminary data.</text>
</comment>
<dbReference type="PANTHER" id="PTHR30272:SF1">
    <property type="entry name" value="3-HYDROXYACYL-[ACYL-CARRIER-PROTEIN] DEHYDRATASE"/>
    <property type="match status" value="1"/>
</dbReference>
<dbReference type="SUPFAM" id="SSF54637">
    <property type="entry name" value="Thioesterase/thiol ester dehydrase-isomerase"/>
    <property type="match status" value="1"/>
</dbReference>
<dbReference type="Proteomes" id="UP000541810">
    <property type="component" value="Unassembled WGS sequence"/>
</dbReference>
<dbReference type="GO" id="GO:0019171">
    <property type="term" value="F:(3R)-hydroxyacyl-[acyl-carrier-protein] dehydratase activity"/>
    <property type="evidence" value="ECO:0007669"/>
    <property type="project" value="UniProtKB-EC"/>
</dbReference>
<evidence type="ECO:0000256" key="1">
    <source>
        <dbReference type="ARBA" id="ARBA00023239"/>
    </source>
</evidence>
<gene>
    <name evidence="2" type="ORF">HNQ40_001984</name>
</gene>
<dbReference type="Pfam" id="PF07977">
    <property type="entry name" value="FabA"/>
    <property type="match status" value="1"/>
</dbReference>
<dbReference type="AlphaFoldDB" id="A0A7X0H6H1"/>
<dbReference type="CDD" id="cd01288">
    <property type="entry name" value="FabZ"/>
    <property type="match status" value="1"/>
</dbReference>
<evidence type="ECO:0000313" key="3">
    <source>
        <dbReference type="Proteomes" id="UP000541810"/>
    </source>
</evidence>
<protein>
    <submittedName>
        <fullName evidence="2">3-hydroxyacyl-[acyl-carrier-protein] dehydratase</fullName>
        <ecNumber evidence="2">4.2.1.59</ecNumber>
    </submittedName>
</protein>
<dbReference type="Gene3D" id="3.10.129.10">
    <property type="entry name" value="Hotdog Thioesterase"/>
    <property type="match status" value="1"/>
</dbReference>
<name>A0A7X0H6H1_9BACT</name>
<accession>A0A7X0H6H1</accession>
<keyword evidence="3" id="KW-1185">Reference proteome</keyword>
<reference evidence="2 3" key="1">
    <citation type="submission" date="2020-08" db="EMBL/GenBank/DDBJ databases">
        <title>Genomic Encyclopedia of Type Strains, Phase IV (KMG-IV): sequencing the most valuable type-strain genomes for metagenomic binning, comparative biology and taxonomic classification.</title>
        <authorList>
            <person name="Goeker M."/>
        </authorList>
    </citation>
    <scope>NUCLEOTIDE SEQUENCE [LARGE SCALE GENOMIC DNA]</scope>
    <source>
        <strain evidence="2 3">DSM 103725</strain>
    </source>
</reference>
<dbReference type="RefSeq" id="WP_184677713.1">
    <property type="nucleotide sequence ID" value="NZ_JACHGY010000001.1"/>
</dbReference>
<organism evidence="2 3">
    <name type="scientific">Algisphaera agarilytica</name>
    <dbReference type="NCBI Taxonomy" id="1385975"/>
    <lineage>
        <taxon>Bacteria</taxon>
        <taxon>Pseudomonadati</taxon>
        <taxon>Planctomycetota</taxon>
        <taxon>Phycisphaerae</taxon>
        <taxon>Phycisphaerales</taxon>
        <taxon>Phycisphaeraceae</taxon>
        <taxon>Algisphaera</taxon>
    </lineage>
</organism>
<proteinExistence type="predicted"/>
<dbReference type="EC" id="4.2.1.59" evidence="2"/>
<evidence type="ECO:0000313" key="2">
    <source>
        <dbReference type="EMBL" id="MBB6430178.1"/>
    </source>
</evidence>